<protein>
    <submittedName>
        <fullName evidence="1">Uncharacterized protein</fullName>
    </submittedName>
</protein>
<name>A0A327PZR8_9BACT</name>
<dbReference type="Proteomes" id="UP000249547">
    <property type="component" value="Unassembled WGS sequence"/>
</dbReference>
<evidence type="ECO:0000313" key="1">
    <source>
        <dbReference type="EMBL" id="RAI96961.1"/>
    </source>
</evidence>
<accession>A0A327PZR8</accession>
<keyword evidence="2" id="KW-1185">Reference proteome</keyword>
<dbReference type="RefSeq" id="WP_111600567.1">
    <property type="nucleotide sequence ID" value="NZ_QLLL01000023.1"/>
</dbReference>
<comment type="caution">
    <text evidence="1">The sequence shown here is derived from an EMBL/GenBank/DDBJ whole genome shotgun (WGS) entry which is preliminary data.</text>
</comment>
<dbReference type="EMBL" id="QLLL01000023">
    <property type="protein sequence ID" value="RAI96961.1"/>
    <property type="molecule type" value="Genomic_DNA"/>
</dbReference>
<sequence length="141" mass="17111">MGNTIKIEQEFIDLYMNWIITLPANEQLPALMKMKEDKGLGINERNFIEILEKMMEVEEDTEVQKFDSLETFYENWLQLPEEEQWSEMHEYINWLEENCQKDHEEWVAVIVLRELERDFCPNKYRFLEVLSQIVKAGRHHS</sequence>
<proteinExistence type="predicted"/>
<gene>
    <name evidence="1" type="ORF">LX64_05203</name>
</gene>
<reference evidence="1 2" key="1">
    <citation type="submission" date="2018-06" db="EMBL/GenBank/DDBJ databases">
        <title>Genomic Encyclopedia of Archaeal and Bacterial Type Strains, Phase II (KMG-II): from individual species to whole genera.</title>
        <authorList>
            <person name="Goeker M."/>
        </authorList>
    </citation>
    <scope>NUCLEOTIDE SEQUENCE [LARGE SCALE GENOMIC DNA]</scope>
    <source>
        <strain evidence="1 2">DSM 23857</strain>
    </source>
</reference>
<organism evidence="1 2">
    <name type="scientific">Chitinophaga skermanii</name>
    <dbReference type="NCBI Taxonomy" id="331697"/>
    <lineage>
        <taxon>Bacteria</taxon>
        <taxon>Pseudomonadati</taxon>
        <taxon>Bacteroidota</taxon>
        <taxon>Chitinophagia</taxon>
        <taxon>Chitinophagales</taxon>
        <taxon>Chitinophagaceae</taxon>
        <taxon>Chitinophaga</taxon>
    </lineage>
</organism>
<dbReference type="AlphaFoldDB" id="A0A327PZR8"/>
<evidence type="ECO:0000313" key="2">
    <source>
        <dbReference type="Proteomes" id="UP000249547"/>
    </source>
</evidence>